<evidence type="ECO:0000313" key="1">
    <source>
        <dbReference type="EnsemblPlants" id="Solyc00g068980.2.1.1.CDS"/>
    </source>
</evidence>
<sequence>MSPKGTIHWLSRYDGSVAVTALKYNFHRAAGRILCRRRVWHAIIAFGLADSIGL</sequence>
<accession>A0A494G9K8</accession>
<keyword evidence="2" id="KW-1185">Reference proteome</keyword>
<protein>
    <submittedName>
        <fullName evidence="1">Uncharacterized protein</fullName>
    </submittedName>
</protein>
<name>A0A494G9K8_SOLLC</name>
<dbReference type="AlphaFoldDB" id="A0A494G9K8"/>
<dbReference type="Gramene" id="Solyc00g068980.2.1">
    <property type="protein sequence ID" value="Solyc00g068980.2.1.1.CDS"/>
    <property type="gene ID" value="Solyc00g068980.2"/>
</dbReference>
<dbReference type="EnsemblPlants" id="Solyc00g068980.2.1">
    <property type="protein sequence ID" value="Solyc00g068980.2.1.1.CDS"/>
    <property type="gene ID" value="Solyc00g068980.2"/>
</dbReference>
<evidence type="ECO:0000313" key="2">
    <source>
        <dbReference type="Proteomes" id="UP000004994"/>
    </source>
</evidence>
<proteinExistence type="predicted"/>
<reference evidence="1" key="1">
    <citation type="journal article" date="2012" name="Nature">
        <title>The tomato genome sequence provides insights into fleshy fruit evolution.</title>
        <authorList>
            <consortium name="Tomato Genome Consortium"/>
        </authorList>
    </citation>
    <scope>NUCLEOTIDE SEQUENCE [LARGE SCALE GENOMIC DNA]</scope>
    <source>
        <strain evidence="1">cv. Heinz 1706</strain>
    </source>
</reference>
<dbReference type="PaxDb" id="4081-Solyc00g068980.1.1"/>
<dbReference type="Proteomes" id="UP000004994">
    <property type="component" value="Unassembled WGS sequence"/>
</dbReference>
<reference evidence="1" key="2">
    <citation type="submission" date="2019-04" db="UniProtKB">
        <authorList>
            <consortium name="EnsemblPlants"/>
        </authorList>
    </citation>
    <scope>IDENTIFICATION</scope>
    <source>
        <strain evidence="1">cv. Heinz 1706</strain>
    </source>
</reference>
<dbReference type="InParanoid" id="A0A494G9K8"/>
<organism evidence="1">
    <name type="scientific">Solanum lycopersicum</name>
    <name type="common">Tomato</name>
    <name type="synonym">Lycopersicon esculentum</name>
    <dbReference type="NCBI Taxonomy" id="4081"/>
    <lineage>
        <taxon>Eukaryota</taxon>
        <taxon>Viridiplantae</taxon>
        <taxon>Streptophyta</taxon>
        <taxon>Embryophyta</taxon>
        <taxon>Tracheophyta</taxon>
        <taxon>Spermatophyta</taxon>
        <taxon>Magnoliopsida</taxon>
        <taxon>eudicotyledons</taxon>
        <taxon>Gunneridae</taxon>
        <taxon>Pentapetalae</taxon>
        <taxon>asterids</taxon>
        <taxon>lamiids</taxon>
        <taxon>Solanales</taxon>
        <taxon>Solanaceae</taxon>
        <taxon>Solanoideae</taxon>
        <taxon>Solaneae</taxon>
        <taxon>Solanum</taxon>
        <taxon>Solanum subgen. Lycopersicon</taxon>
    </lineage>
</organism>